<sequence length="315" mass="34808">MASKAAPGASGGSHAVSSQNTVSSASYPADSNVVPAPHCDSSDHHSSSDLADAARLPPLANDELLLWQLVTQDMTALHAQRIINDSALVRMNKVHGKIADRQEAKEGFSVKAAVKLGLIYKDAIEKAEQEQKVVQRAYERLTKLISQREIIEAGLESKRKKRKVDSKTGSVNSKRSRMSEVGIEPEMLPFQPGDQVVAKIEEWILANMIGYVPDKGTYEVEDAEDDDEHPGTKKRYFVAPKMLIAIPKSTGSTKEFPVKQRVLALFPSTTCFYQATVVLPPSSTLGNQYVVVFEDDNSFERNVEARMVLEWPKHM</sequence>
<dbReference type="Gene3D" id="2.30.30.140">
    <property type="match status" value="2"/>
</dbReference>
<dbReference type="InterPro" id="IPR010750">
    <property type="entry name" value="SGF29_tudor-like_dom"/>
</dbReference>
<evidence type="ECO:0000256" key="3">
    <source>
        <dbReference type="ARBA" id="ARBA00023163"/>
    </source>
</evidence>
<organism evidence="7 8">
    <name type="scientific">Batrachochytrium salamandrivorans</name>
    <dbReference type="NCBI Taxonomy" id="1357716"/>
    <lineage>
        <taxon>Eukaryota</taxon>
        <taxon>Fungi</taxon>
        <taxon>Fungi incertae sedis</taxon>
        <taxon>Chytridiomycota</taxon>
        <taxon>Chytridiomycota incertae sedis</taxon>
        <taxon>Chytridiomycetes</taxon>
        <taxon>Rhizophydiales</taxon>
        <taxon>Rhizophydiales incertae sedis</taxon>
        <taxon>Batrachochytrium</taxon>
    </lineage>
</organism>
<evidence type="ECO:0000313" key="8">
    <source>
        <dbReference type="Proteomes" id="UP001648503"/>
    </source>
</evidence>
<dbReference type="PROSITE" id="PS51518">
    <property type="entry name" value="SGF29_C"/>
    <property type="match status" value="1"/>
</dbReference>
<dbReference type="PANTHER" id="PTHR21539:SF0">
    <property type="entry name" value="SAGA-ASSOCIATED FACTOR 29"/>
    <property type="match status" value="1"/>
</dbReference>
<dbReference type="CDD" id="cd20393">
    <property type="entry name" value="Tudor_SGF29_rpt1"/>
    <property type="match status" value="1"/>
</dbReference>
<dbReference type="EMBL" id="JAFCIX010000025">
    <property type="protein sequence ID" value="KAH6600897.1"/>
    <property type="molecule type" value="Genomic_DNA"/>
</dbReference>
<reference evidence="7 8" key="1">
    <citation type="submission" date="2021-02" db="EMBL/GenBank/DDBJ databases">
        <title>Variation within the Batrachochytrium salamandrivorans European outbreak.</title>
        <authorList>
            <person name="Kelly M."/>
            <person name="Pasmans F."/>
            <person name="Shea T.P."/>
            <person name="Munoz J.F."/>
            <person name="Carranza S."/>
            <person name="Cuomo C.A."/>
            <person name="Martel A."/>
        </authorList>
    </citation>
    <scope>NUCLEOTIDE SEQUENCE [LARGE SCALE GENOMIC DNA]</scope>
    <source>
        <strain evidence="7 8">AMFP18/2</strain>
    </source>
</reference>
<protein>
    <recommendedName>
        <fullName evidence="6">SGF29 C-terminal domain-containing protein</fullName>
    </recommendedName>
</protein>
<evidence type="ECO:0000256" key="5">
    <source>
        <dbReference type="SAM" id="MobiDB-lite"/>
    </source>
</evidence>
<name>A0ABQ8FMK9_9FUNG</name>
<dbReference type="InterPro" id="IPR047287">
    <property type="entry name" value="Tudor_SGF29_rpt2"/>
</dbReference>
<evidence type="ECO:0000256" key="2">
    <source>
        <dbReference type="ARBA" id="ARBA00023015"/>
    </source>
</evidence>
<feature type="region of interest" description="Disordered" evidence="5">
    <location>
        <begin position="1"/>
        <end position="50"/>
    </location>
</feature>
<feature type="domain" description="SGF29 C-terminal" evidence="6">
    <location>
        <begin position="186"/>
        <end position="315"/>
    </location>
</feature>
<dbReference type="Proteomes" id="UP001648503">
    <property type="component" value="Unassembled WGS sequence"/>
</dbReference>
<dbReference type="InterPro" id="IPR047288">
    <property type="entry name" value="Tudor_SGF29_rpt1"/>
</dbReference>
<evidence type="ECO:0000259" key="6">
    <source>
        <dbReference type="PROSITE" id="PS51518"/>
    </source>
</evidence>
<feature type="compositionally biased region" description="Low complexity" evidence="5">
    <location>
        <begin position="1"/>
        <end position="18"/>
    </location>
</feature>
<comment type="caution">
    <text evidence="7">The sequence shown here is derived from an EMBL/GenBank/DDBJ whole genome shotgun (WGS) entry which is preliminary data.</text>
</comment>
<proteinExistence type="predicted"/>
<dbReference type="PANTHER" id="PTHR21539">
    <property type="entry name" value="SAGA-ASSOCIATED FACTOR 29"/>
    <property type="match status" value="1"/>
</dbReference>
<evidence type="ECO:0000256" key="1">
    <source>
        <dbReference type="ARBA" id="ARBA00004123"/>
    </source>
</evidence>
<evidence type="ECO:0000256" key="4">
    <source>
        <dbReference type="ARBA" id="ARBA00023242"/>
    </source>
</evidence>
<keyword evidence="3" id="KW-0804">Transcription</keyword>
<accession>A0ABQ8FMK9</accession>
<dbReference type="InterPro" id="IPR037802">
    <property type="entry name" value="SGF29"/>
</dbReference>
<dbReference type="CDD" id="cd20394">
    <property type="entry name" value="Tudor_SGF29_rpt2"/>
    <property type="match status" value="1"/>
</dbReference>
<keyword evidence="4" id="KW-0539">Nucleus</keyword>
<dbReference type="Pfam" id="PF07039">
    <property type="entry name" value="SGF29_Tudor"/>
    <property type="match status" value="1"/>
</dbReference>
<keyword evidence="8" id="KW-1185">Reference proteome</keyword>
<gene>
    <name evidence="7" type="ORF">BASA50_002004</name>
</gene>
<comment type="subcellular location">
    <subcellularLocation>
        <location evidence="1">Nucleus</location>
    </subcellularLocation>
</comment>
<evidence type="ECO:0000313" key="7">
    <source>
        <dbReference type="EMBL" id="KAH6600897.1"/>
    </source>
</evidence>
<keyword evidence="2" id="KW-0805">Transcription regulation</keyword>